<evidence type="ECO:0000313" key="4">
    <source>
        <dbReference type="EMBL" id="VFS78741.1"/>
    </source>
</evidence>
<feature type="signal peptide" evidence="1">
    <location>
        <begin position="1"/>
        <end position="24"/>
    </location>
</feature>
<evidence type="ECO:0000313" key="2">
    <source>
        <dbReference type="EMBL" id="QPF10282.1"/>
    </source>
</evidence>
<dbReference type="Proteomes" id="UP000267630">
    <property type="component" value="Chromosome 3"/>
</dbReference>
<dbReference type="OrthoDB" id="6538939at2"/>
<dbReference type="EMBL" id="CP062916">
    <property type="protein sequence ID" value="QPF10282.1"/>
    <property type="molecule type" value="Genomic_DNA"/>
</dbReference>
<evidence type="ECO:0000313" key="7">
    <source>
        <dbReference type="Proteomes" id="UP000332594"/>
    </source>
</evidence>
<sequence>MRKTKMMLLGVLLAGTCAVGSVSAADLQKYELDGVTSDFQQFRVGDSVPPLYMTPEYTIKQWQQRHLPAPDANTHWTYMGGSYVLVTEPEGKIVKIYDGEIFYQH</sequence>
<protein>
    <submittedName>
        <fullName evidence="5">Nickel/cobalt homeostasis protein RcnB</fullName>
    </submittedName>
    <submittedName>
        <fullName evidence="2">RcnB family protein</fullName>
    </submittedName>
</protein>
<evidence type="ECO:0000313" key="9">
    <source>
        <dbReference type="Proteomes" id="UP000594500"/>
    </source>
</evidence>
<dbReference type="AlphaFoldDB" id="A0A1V2BQK5"/>
<dbReference type="Proteomes" id="UP000339249">
    <property type="component" value="Unassembled WGS sequence"/>
</dbReference>
<dbReference type="EMBL" id="CAADJG010000002">
    <property type="protein sequence ID" value="VFS78741.1"/>
    <property type="molecule type" value="Genomic_DNA"/>
</dbReference>
<keyword evidence="6" id="KW-1185">Reference proteome</keyword>
<reference evidence="5 8" key="1">
    <citation type="submission" date="2019-04" db="EMBL/GenBank/DDBJ databases">
        <authorList>
            <consortium name="Pathogen Informatics"/>
        </authorList>
    </citation>
    <scope>NUCLEOTIDE SEQUENCE [LARGE SCALE GENOMIC DNA]</scope>
    <source>
        <strain evidence="4 7">NCTC13038</strain>
        <strain evidence="5 8">NCTC9185</strain>
        <strain evidence="3 6">NCTC9997</strain>
    </source>
</reference>
<evidence type="ECO:0000313" key="6">
    <source>
        <dbReference type="Proteomes" id="UP000267630"/>
    </source>
</evidence>
<dbReference type="InterPro" id="IPR024572">
    <property type="entry name" value="RcnB"/>
</dbReference>
<name>A0A1V2BQK5_RAOTE</name>
<dbReference type="RefSeq" id="WP_041146444.1">
    <property type="nucleotide sequence ID" value="NZ_BJNO01000003.1"/>
</dbReference>
<feature type="chain" id="PRO_5042342230" evidence="1">
    <location>
        <begin position="25"/>
        <end position="105"/>
    </location>
</feature>
<evidence type="ECO:0000313" key="5">
    <source>
        <dbReference type="EMBL" id="VTN10350.1"/>
    </source>
</evidence>
<dbReference type="Gene3D" id="3.10.450.160">
    <property type="entry name" value="inner membrane protein cigr"/>
    <property type="match status" value="1"/>
</dbReference>
<evidence type="ECO:0000256" key="1">
    <source>
        <dbReference type="SAM" id="SignalP"/>
    </source>
</evidence>
<evidence type="ECO:0000313" key="8">
    <source>
        <dbReference type="Proteomes" id="UP000339249"/>
    </source>
</evidence>
<accession>A0A1V2BQK5</accession>
<evidence type="ECO:0000313" key="3">
    <source>
        <dbReference type="EMBL" id="VED48442.1"/>
    </source>
</evidence>
<dbReference type="GeneID" id="57503875"/>
<dbReference type="Pfam" id="PF11776">
    <property type="entry name" value="RcnB"/>
    <property type="match status" value="1"/>
</dbReference>
<proteinExistence type="predicted"/>
<dbReference type="EMBL" id="CABDVU010000001">
    <property type="protein sequence ID" value="VTN10350.1"/>
    <property type="molecule type" value="Genomic_DNA"/>
</dbReference>
<organism evidence="5 8">
    <name type="scientific">Raoultella terrigena</name>
    <name type="common">Klebsiella terrigena</name>
    <dbReference type="NCBI Taxonomy" id="577"/>
    <lineage>
        <taxon>Bacteria</taxon>
        <taxon>Pseudomonadati</taxon>
        <taxon>Pseudomonadota</taxon>
        <taxon>Gammaproteobacteria</taxon>
        <taxon>Enterobacterales</taxon>
        <taxon>Enterobacteriaceae</taxon>
        <taxon>Klebsiella/Raoultella group</taxon>
        <taxon>Raoultella</taxon>
    </lineage>
</organism>
<dbReference type="Proteomes" id="UP000332594">
    <property type="component" value="Unassembled WGS sequence"/>
</dbReference>
<reference evidence="2 9" key="2">
    <citation type="submission" date="2020-10" db="EMBL/GenBank/DDBJ databases">
        <title>Resistance determinants and their genetic context in bacteria from a longitudinal study of pigs reared under conventional and antibiotic-free husbandry practices.</title>
        <authorList>
            <person name="Poulin-Laprade D."/>
            <person name="Brouard J.-S."/>
            <person name="Gagnon N."/>
            <person name="Turcotte A."/>
            <person name="Langlois A."/>
            <person name="Matte J.J."/>
            <person name="Carrillo C.D."/>
            <person name="Zaheer R."/>
            <person name="McAllister T."/>
            <person name="Topp E."/>
            <person name="Talbot G."/>
        </authorList>
    </citation>
    <scope>NUCLEOTIDE SEQUENCE [LARGE SCALE GENOMIC DNA]</scope>
    <source>
        <strain evidence="2 9">Res13-Abat-PEB01-P1-04-A</strain>
    </source>
</reference>
<dbReference type="EMBL" id="LR134253">
    <property type="protein sequence ID" value="VED48442.1"/>
    <property type="molecule type" value="Genomic_DNA"/>
</dbReference>
<gene>
    <name evidence="5" type="primary">rcnB_1</name>
    <name evidence="4" type="synonym">rcnB_2</name>
    <name evidence="2" type="ORF">IMO34_07750</name>
    <name evidence="4" type="ORF">NCTC13038_03948</name>
    <name evidence="5" type="ORF">NCTC9185_02271</name>
    <name evidence="3" type="ORF">NCTC9997_02089</name>
</gene>
<dbReference type="Proteomes" id="UP000594500">
    <property type="component" value="Chromosome"/>
</dbReference>
<keyword evidence="1" id="KW-0732">Signal</keyword>